<dbReference type="EMBL" id="JAAZQD010000002">
    <property type="protein sequence ID" value="NKZ38177.1"/>
    <property type="molecule type" value="Genomic_DNA"/>
</dbReference>
<dbReference type="InterPro" id="IPR001478">
    <property type="entry name" value="PDZ"/>
</dbReference>
<dbReference type="SMART" id="SM00228">
    <property type="entry name" value="PDZ"/>
    <property type="match status" value="2"/>
</dbReference>
<feature type="compositionally biased region" description="Pro residues" evidence="2">
    <location>
        <begin position="312"/>
        <end position="352"/>
    </location>
</feature>
<dbReference type="PANTHER" id="PTHR42837:SF2">
    <property type="entry name" value="MEMBRANE METALLOPROTEASE ARASP2, CHLOROPLASTIC-RELATED"/>
    <property type="match status" value="1"/>
</dbReference>
<dbReference type="RefSeq" id="WP_168608587.1">
    <property type="nucleotide sequence ID" value="NZ_JAAZQD010000002.1"/>
</dbReference>
<feature type="chain" id="PRO_5032335453" evidence="3">
    <location>
        <begin position="21"/>
        <end position="352"/>
    </location>
</feature>
<proteinExistence type="predicted"/>
<keyword evidence="6" id="KW-1185">Reference proteome</keyword>
<dbReference type="Gene3D" id="2.30.42.10">
    <property type="match status" value="2"/>
</dbReference>
<protein>
    <submittedName>
        <fullName evidence="5">PDZ domain-containing protein</fullName>
    </submittedName>
</protein>
<accession>A0A846ZKE3</accession>
<comment type="caution">
    <text evidence="5">The sequence shown here is derived from an EMBL/GenBank/DDBJ whole genome shotgun (WGS) entry which is preliminary data.</text>
</comment>
<evidence type="ECO:0000256" key="2">
    <source>
        <dbReference type="SAM" id="MobiDB-lite"/>
    </source>
</evidence>
<evidence type="ECO:0000313" key="6">
    <source>
        <dbReference type="Proteomes" id="UP000541636"/>
    </source>
</evidence>
<dbReference type="PROSITE" id="PS50106">
    <property type="entry name" value="PDZ"/>
    <property type="match status" value="1"/>
</dbReference>
<dbReference type="InterPro" id="IPR036034">
    <property type="entry name" value="PDZ_sf"/>
</dbReference>
<sequence length="352" mass="37963">MYRRILCITALLLAAFAVQAAPPPSTPSPAEQAKLQKEFQHLQKRMEELGERMGKLAVRMHADDPKVYAYRFMADPDRGMLGLVMMPTDKGLKVAAITPGSSAEKAGIKAGDLIVAVDGKSAVANNGPGSHASRLELLQNLKVGQKVKLKLDHDGSQRTVHVTAQRHDSPDWQRALAMHDIHWHDKGPGDVDVERIVIRAHDKLGKLRSKKMLFFGTPFWGLNLTSLNKDLGRYFGTEKGALVLSTDAERYPGLKAGDVITRVDGSAIDDPEDVTRAVHEHKGEGPLKLALRRHGRTLNITMKAPSIDAILPPLPPPPPVPPPAPPVPPPPPPASVPPAPPAPPAPPTPPSS</sequence>
<evidence type="ECO:0000256" key="3">
    <source>
        <dbReference type="SAM" id="SignalP"/>
    </source>
</evidence>
<dbReference type="GO" id="GO:0004222">
    <property type="term" value="F:metalloendopeptidase activity"/>
    <property type="evidence" value="ECO:0007669"/>
    <property type="project" value="InterPro"/>
</dbReference>
<evidence type="ECO:0000259" key="4">
    <source>
        <dbReference type="PROSITE" id="PS50106"/>
    </source>
</evidence>
<organism evidence="5 6">
    <name type="scientific">Oleiagrimonas citrea</name>
    <dbReference type="NCBI Taxonomy" id="1665687"/>
    <lineage>
        <taxon>Bacteria</taxon>
        <taxon>Pseudomonadati</taxon>
        <taxon>Pseudomonadota</taxon>
        <taxon>Gammaproteobacteria</taxon>
        <taxon>Lysobacterales</taxon>
        <taxon>Rhodanobacteraceae</taxon>
        <taxon>Oleiagrimonas</taxon>
    </lineage>
</organism>
<dbReference type="GO" id="GO:0016020">
    <property type="term" value="C:membrane"/>
    <property type="evidence" value="ECO:0007669"/>
    <property type="project" value="InterPro"/>
</dbReference>
<name>A0A846ZKE3_9GAMM</name>
<feature type="signal peptide" evidence="3">
    <location>
        <begin position="1"/>
        <end position="20"/>
    </location>
</feature>
<feature type="region of interest" description="Disordered" evidence="2">
    <location>
        <begin position="308"/>
        <end position="352"/>
    </location>
</feature>
<dbReference type="AlphaFoldDB" id="A0A846ZKE3"/>
<comment type="cofactor">
    <cofactor evidence="1">
        <name>Zn(2+)</name>
        <dbReference type="ChEBI" id="CHEBI:29105"/>
    </cofactor>
</comment>
<gene>
    <name evidence="5" type="ORF">HF690_04315</name>
</gene>
<keyword evidence="3" id="KW-0732">Signal</keyword>
<dbReference type="Proteomes" id="UP000541636">
    <property type="component" value="Unassembled WGS sequence"/>
</dbReference>
<dbReference type="InterPro" id="IPR004387">
    <property type="entry name" value="Pept_M50_Zn"/>
</dbReference>
<dbReference type="PANTHER" id="PTHR42837">
    <property type="entry name" value="REGULATOR OF SIGMA-E PROTEASE RSEP"/>
    <property type="match status" value="1"/>
</dbReference>
<feature type="domain" description="PDZ" evidence="4">
    <location>
        <begin position="77"/>
        <end position="125"/>
    </location>
</feature>
<reference evidence="5 6" key="1">
    <citation type="journal article" date="2017" name="Int. J. Syst. Evol. Microbiol.">
        <title>Oleiagrimonas citrea sp. nov., a marine bacterium isolated from tidal flat sediment and emended description of the genus Oleiagrimonas Fang et al. 2015 and Oleiagrimonas soli.</title>
        <authorList>
            <person name="Yang S.H."/>
            <person name="Seo H.S."/>
            <person name="Seong C.N."/>
            <person name="Kwon K.K."/>
        </authorList>
    </citation>
    <scope>NUCLEOTIDE SEQUENCE [LARGE SCALE GENOMIC DNA]</scope>
    <source>
        <strain evidence="5 6">MEBiC09124</strain>
    </source>
</reference>
<dbReference type="Pfam" id="PF13180">
    <property type="entry name" value="PDZ_2"/>
    <property type="match status" value="2"/>
</dbReference>
<evidence type="ECO:0000313" key="5">
    <source>
        <dbReference type="EMBL" id="NKZ38177.1"/>
    </source>
</evidence>
<evidence type="ECO:0000256" key="1">
    <source>
        <dbReference type="ARBA" id="ARBA00001947"/>
    </source>
</evidence>
<dbReference type="SUPFAM" id="SSF50156">
    <property type="entry name" value="PDZ domain-like"/>
    <property type="match status" value="2"/>
</dbReference>
<dbReference type="GO" id="GO:0006508">
    <property type="term" value="P:proteolysis"/>
    <property type="evidence" value="ECO:0007669"/>
    <property type="project" value="InterPro"/>
</dbReference>